<feature type="compositionally biased region" description="Pro residues" evidence="1">
    <location>
        <begin position="61"/>
        <end position="70"/>
    </location>
</feature>
<reference evidence="2 3" key="1">
    <citation type="journal article" date="2012" name="PLoS Pathog.">
        <title>Diverse lifestyles and strategies of plant pathogenesis encoded in the genomes of eighteen Dothideomycetes fungi.</title>
        <authorList>
            <person name="Ohm R.A."/>
            <person name="Feau N."/>
            <person name="Henrissat B."/>
            <person name="Schoch C.L."/>
            <person name="Horwitz B.A."/>
            <person name="Barry K.W."/>
            <person name="Condon B.J."/>
            <person name="Copeland A.C."/>
            <person name="Dhillon B."/>
            <person name="Glaser F."/>
            <person name="Hesse C.N."/>
            <person name="Kosti I."/>
            <person name="LaButti K."/>
            <person name="Lindquist E.A."/>
            <person name="Lucas S."/>
            <person name="Salamov A.A."/>
            <person name="Bradshaw R.E."/>
            <person name="Ciuffetti L."/>
            <person name="Hamelin R.C."/>
            <person name="Kema G.H.J."/>
            <person name="Lawrence C."/>
            <person name="Scott J.A."/>
            <person name="Spatafora J.W."/>
            <person name="Turgeon B.G."/>
            <person name="de Wit P.J.G.M."/>
            <person name="Zhong S."/>
            <person name="Goodwin S.B."/>
            <person name="Grigoriev I.V."/>
        </authorList>
    </citation>
    <scope>NUCLEOTIDE SEQUENCE [LARGE SCALE GENOMIC DNA]</scope>
    <source>
        <strain evidence="3">28A</strain>
    </source>
</reference>
<proteinExistence type="predicted"/>
<feature type="region of interest" description="Disordered" evidence="1">
    <location>
        <begin position="98"/>
        <end position="121"/>
    </location>
</feature>
<feature type="compositionally biased region" description="Acidic residues" evidence="1">
    <location>
        <begin position="230"/>
        <end position="241"/>
    </location>
</feature>
<evidence type="ECO:0008006" key="4">
    <source>
        <dbReference type="Google" id="ProtNLM"/>
    </source>
</evidence>
<feature type="compositionally biased region" description="Acidic residues" evidence="1">
    <location>
        <begin position="106"/>
        <end position="115"/>
    </location>
</feature>
<dbReference type="InterPro" id="IPR015943">
    <property type="entry name" value="WD40/YVTN_repeat-like_dom_sf"/>
</dbReference>
<dbReference type="Gene3D" id="2.130.10.10">
    <property type="entry name" value="YVTN repeat-like/Quinoprotein amine dehydrogenase"/>
    <property type="match status" value="1"/>
</dbReference>
<dbReference type="HOGENOM" id="CLU_007901_1_0_1"/>
<feature type="region of interest" description="Disordered" evidence="1">
    <location>
        <begin position="54"/>
        <end position="76"/>
    </location>
</feature>
<dbReference type="AlphaFoldDB" id="R0IZ05"/>
<dbReference type="EMBL" id="KB908504">
    <property type="protein sequence ID" value="EOA89776.1"/>
    <property type="molecule type" value="Genomic_DNA"/>
</dbReference>
<dbReference type="GeneID" id="19400219"/>
<protein>
    <recommendedName>
        <fullName evidence="4">Nucleoporin NUP37</fullName>
    </recommendedName>
</protein>
<gene>
    <name evidence="2" type="ORF">SETTUDRAFT_167549</name>
</gene>
<sequence>MEPLVTTKGKLTQLRYELQHRVLASAVYPVKAPNGSTIVLYGHETGVGILWRGGRHVKTPAPQPPQPAKPPKVNGTTSDAIMIIDSDDDEPAKAAAAVQPPPTAEFEAEEEELDPDQPYPSIVQHVSLPLSTQVRHIAVPQIPHASALRPGDTIPPIFSKNMVFTVTCADLTVRIITLPLNPPPHAAKDKALASTSQFGEEIVKIQGHQSIPRGVTMTWTAKGEPGAVEDAADDMDVDGEGEAAPTPMRRHRRQQSRSQSQPHVDEGFDLLVASHSAELGGLLRIFRFELSETALKVSHPLVPYKTITLRKPASRIVFNTAQYPKRRHSQLLITDSMGIARIYDPFAAPSRKRRLSGASTEPGAFVATFRAPFEAVKSVTLTPPALASRKAIIDAAWASDGRHIIALLADGEWGVWDVDRSGPNPPADPSTFSLRGYVGTSEKDGSSSAATSPKRGGRNSLAPMTPNTRRRKEEALFQGTSTSTAVVTRGGISVASLASANAASEDSVLIWYGSEIYRIADLAKFWTRTASAANGSSLPGPGLQVQDVALCGEAISSISQFDTTTQASRMAVARDTLVSLEHRLVITATTNQPLGRDMNAMFAREQLEEETTTRTDQALLSHGELDLGGMDRMLDSMESSATNGAISKSLTMGGPRKVLFASSAA</sequence>
<dbReference type="Proteomes" id="UP000016935">
    <property type="component" value="Unassembled WGS sequence"/>
</dbReference>
<name>R0IZ05_EXST2</name>
<keyword evidence="3" id="KW-1185">Reference proteome</keyword>
<evidence type="ECO:0000256" key="1">
    <source>
        <dbReference type="SAM" id="MobiDB-lite"/>
    </source>
</evidence>
<dbReference type="eggNOG" id="ENOG502SJ54">
    <property type="taxonomic scope" value="Eukaryota"/>
</dbReference>
<evidence type="ECO:0000313" key="3">
    <source>
        <dbReference type="Proteomes" id="UP000016935"/>
    </source>
</evidence>
<dbReference type="OrthoDB" id="5323870at2759"/>
<feature type="region of interest" description="Disordered" evidence="1">
    <location>
        <begin position="419"/>
        <end position="480"/>
    </location>
</feature>
<dbReference type="STRING" id="671987.R0IZ05"/>
<evidence type="ECO:0000313" key="2">
    <source>
        <dbReference type="EMBL" id="EOA89776.1"/>
    </source>
</evidence>
<feature type="region of interest" description="Disordered" evidence="1">
    <location>
        <begin position="229"/>
        <end position="263"/>
    </location>
</feature>
<dbReference type="RefSeq" id="XP_008022709.1">
    <property type="nucleotide sequence ID" value="XM_008024518.1"/>
</dbReference>
<accession>R0IZ05</accession>
<organism evidence="2 3">
    <name type="scientific">Exserohilum turcicum (strain 28A)</name>
    <name type="common">Northern leaf blight fungus</name>
    <name type="synonym">Setosphaeria turcica</name>
    <dbReference type="NCBI Taxonomy" id="671987"/>
    <lineage>
        <taxon>Eukaryota</taxon>
        <taxon>Fungi</taxon>
        <taxon>Dikarya</taxon>
        <taxon>Ascomycota</taxon>
        <taxon>Pezizomycotina</taxon>
        <taxon>Dothideomycetes</taxon>
        <taxon>Pleosporomycetidae</taxon>
        <taxon>Pleosporales</taxon>
        <taxon>Pleosporineae</taxon>
        <taxon>Pleosporaceae</taxon>
        <taxon>Exserohilum</taxon>
    </lineage>
</organism>
<reference evidence="2 3" key="2">
    <citation type="journal article" date="2013" name="PLoS Genet.">
        <title>Comparative genome structure, secondary metabolite, and effector coding capacity across Cochliobolus pathogens.</title>
        <authorList>
            <person name="Condon B.J."/>
            <person name="Leng Y."/>
            <person name="Wu D."/>
            <person name="Bushley K.E."/>
            <person name="Ohm R.A."/>
            <person name="Otillar R."/>
            <person name="Martin J."/>
            <person name="Schackwitz W."/>
            <person name="Grimwood J."/>
            <person name="MohdZainudin N."/>
            <person name="Xue C."/>
            <person name="Wang R."/>
            <person name="Manning V.A."/>
            <person name="Dhillon B."/>
            <person name="Tu Z.J."/>
            <person name="Steffenson B.J."/>
            <person name="Salamov A."/>
            <person name="Sun H."/>
            <person name="Lowry S."/>
            <person name="LaButti K."/>
            <person name="Han J."/>
            <person name="Copeland A."/>
            <person name="Lindquist E."/>
            <person name="Barry K."/>
            <person name="Schmutz J."/>
            <person name="Baker S.E."/>
            <person name="Ciuffetti L.M."/>
            <person name="Grigoriev I.V."/>
            <person name="Zhong S."/>
            <person name="Turgeon B.G."/>
        </authorList>
    </citation>
    <scope>NUCLEOTIDE SEQUENCE [LARGE SCALE GENOMIC DNA]</scope>
    <source>
        <strain evidence="3">28A</strain>
    </source>
</reference>